<dbReference type="Pfam" id="PF07686">
    <property type="entry name" value="V-set"/>
    <property type="match status" value="1"/>
</dbReference>
<dbReference type="InterPro" id="IPR036179">
    <property type="entry name" value="Ig-like_dom_sf"/>
</dbReference>
<sequence>MVTGGKTITWGKVISGKQTTYSIGTTINPNLPNELKSRLHVTVDHTAGEYDLSINDVRASDEGTYQCALSGTVDGVTTLTLIVISNKHTNKCELRKCWVDKKLNGIEGQNLIIRCSAVGGDPAPNVKLLISDSVVAVSKQSVQNTLSSVNRSHDGQNVQCMAGYEEIHYYPLNDTARIYLKCE</sequence>
<dbReference type="AlphaFoldDB" id="A0A8S3TIV1"/>
<gene>
    <name evidence="2" type="ORF">MEDL_46193</name>
</gene>
<keyword evidence="3" id="KW-1185">Reference proteome</keyword>
<name>A0A8S3TIV1_MYTED</name>
<evidence type="ECO:0000259" key="1">
    <source>
        <dbReference type="Pfam" id="PF07686"/>
    </source>
</evidence>
<dbReference type="EMBL" id="CAJPWZ010002209">
    <property type="protein sequence ID" value="CAG2233539.1"/>
    <property type="molecule type" value="Genomic_DNA"/>
</dbReference>
<evidence type="ECO:0000313" key="2">
    <source>
        <dbReference type="EMBL" id="CAG2233539.1"/>
    </source>
</evidence>
<dbReference type="Gene3D" id="2.60.40.10">
    <property type="entry name" value="Immunoglobulins"/>
    <property type="match status" value="2"/>
</dbReference>
<reference evidence="2" key="1">
    <citation type="submission" date="2021-03" db="EMBL/GenBank/DDBJ databases">
        <authorList>
            <person name="Bekaert M."/>
        </authorList>
    </citation>
    <scope>NUCLEOTIDE SEQUENCE</scope>
</reference>
<feature type="domain" description="Immunoglobulin V-set" evidence="1">
    <location>
        <begin position="4"/>
        <end position="70"/>
    </location>
</feature>
<dbReference type="OrthoDB" id="6140600at2759"/>
<dbReference type="Proteomes" id="UP000683360">
    <property type="component" value="Unassembled WGS sequence"/>
</dbReference>
<dbReference type="SUPFAM" id="SSF48726">
    <property type="entry name" value="Immunoglobulin"/>
    <property type="match status" value="2"/>
</dbReference>
<comment type="caution">
    <text evidence="2">The sequence shown here is derived from an EMBL/GenBank/DDBJ whole genome shotgun (WGS) entry which is preliminary data.</text>
</comment>
<protein>
    <recommendedName>
        <fullName evidence="1">Immunoglobulin V-set domain-containing protein</fullName>
    </recommendedName>
</protein>
<proteinExistence type="predicted"/>
<evidence type="ECO:0000313" key="3">
    <source>
        <dbReference type="Proteomes" id="UP000683360"/>
    </source>
</evidence>
<accession>A0A8S3TIV1</accession>
<organism evidence="2 3">
    <name type="scientific">Mytilus edulis</name>
    <name type="common">Blue mussel</name>
    <dbReference type="NCBI Taxonomy" id="6550"/>
    <lineage>
        <taxon>Eukaryota</taxon>
        <taxon>Metazoa</taxon>
        <taxon>Spiralia</taxon>
        <taxon>Lophotrochozoa</taxon>
        <taxon>Mollusca</taxon>
        <taxon>Bivalvia</taxon>
        <taxon>Autobranchia</taxon>
        <taxon>Pteriomorphia</taxon>
        <taxon>Mytilida</taxon>
        <taxon>Mytiloidea</taxon>
        <taxon>Mytilidae</taxon>
        <taxon>Mytilinae</taxon>
        <taxon>Mytilus</taxon>
    </lineage>
</organism>
<dbReference type="InterPro" id="IPR013783">
    <property type="entry name" value="Ig-like_fold"/>
</dbReference>
<dbReference type="InterPro" id="IPR013106">
    <property type="entry name" value="Ig_V-set"/>
</dbReference>